<dbReference type="SUPFAM" id="SSF53850">
    <property type="entry name" value="Periplasmic binding protein-like II"/>
    <property type="match status" value="1"/>
</dbReference>
<reference evidence="2" key="1">
    <citation type="submission" date="2020-02" db="EMBL/GenBank/DDBJ databases">
        <authorList>
            <person name="Meier V. D."/>
        </authorList>
    </citation>
    <scope>NUCLEOTIDE SEQUENCE</scope>
    <source>
        <strain evidence="2">AVDCRST_MAG51</strain>
    </source>
</reference>
<organism evidence="2">
    <name type="scientific">uncultured Ramlibacter sp</name>
    <dbReference type="NCBI Taxonomy" id="260755"/>
    <lineage>
        <taxon>Bacteria</taxon>
        <taxon>Pseudomonadati</taxon>
        <taxon>Pseudomonadota</taxon>
        <taxon>Betaproteobacteria</taxon>
        <taxon>Burkholderiales</taxon>
        <taxon>Comamonadaceae</taxon>
        <taxon>Ramlibacter</taxon>
        <taxon>environmental samples</taxon>
    </lineage>
</organism>
<dbReference type="InterPro" id="IPR027939">
    <property type="entry name" value="NMT1/THI5"/>
</dbReference>
<dbReference type="PANTHER" id="PTHR31528">
    <property type="entry name" value="4-AMINO-5-HYDROXYMETHYL-2-METHYLPYRIMIDINE PHOSPHATE SYNTHASE THI11-RELATED"/>
    <property type="match status" value="1"/>
</dbReference>
<dbReference type="Gene3D" id="3.40.190.10">
    <property type="entry name" value="Periplasmic binding protein-like II"/>
    <property type="match status" value="2"/>
</dbReference>
<feature type="domain" description="SsuA/THI5-like" evidence="1">
    <location>
        <begin position="67"/>
        <end position="277"/>
    </location>
</feature>
<protein>
    <recommendedName>
        <fullName evidence="1">SsuA/THI5-like domain-containing protein</fullName>
    </recommendedName>
</protein>
<evidence type="ECO:0000313" key="2">
    <source>
        <dbReference type="EMBL" id="CAA9426850.1"/>
    </source>
</evidence>
<dbReference type="InterPro" id="IPR015168">
    <property type="entry name" value="SsuA/THI5"/>
</dbReference>
<dbReference type="GO" id="GO:0009228">
    <property type="term" value="P:thiamine biosynthetic process"/>
    <property type="evidence" value="ECO:0007669"/>
    <property type="project" value="InterPro"/>
</dbReference>
<dbReference type="PANTHER" id="PTHR31528:SF3">
    <property type="entry name" value="THIAMINE BIOSYNTHESIS PROTEIN HI_0357-RELATED"/>
    <property type="match status" value="1"/>
</dbReference>
<sequence length="357" mass="38922">MQHPAIHLESPMAPTQRRHLPLLARLRRASQAVAAPLLAATAALFAAMPAAAQDKMQLQLNWFHLADHSPIYMAMKKGYYKQEGIDLTVLRGSGSADSAKKIDLGQADIGISDAPTVVTAISKGANLKMVAVVYDKAGNNLFFRKSANIKSPKDLVGKKIAVPPADSHRVLWPAFAKLHGIDPNAVTLVNVKPEGKQAIVAANEVDAAFDLYTSYAIWEKVLGKGDVGHLLWADFGLPIYGHTYFVNNDLIQKNPKLIERFLRATHKGWKDAKADPAGSIDAMVEQVPGLDRNTLLATMPQILDLCVTERSTKHGLGWIEPELMQKTIDITFAGAKPDKPITAADVFTNQFNSKIKP</sequence>
<dbReference type="AlphaFoldDB" id="A0A6J4PWZ8"/>
<evidence type="ECO:0000259" key="1">
    <source>
        <dbReference type="Pfam" id="PF09084"/>
    </source>
</evidence>
<dbReference type="Pfam" id="PF09084">
    <property type="entry name" value="NMT1"/>
    <property type="match status" value="1"/>
</dbReference>
<name>A0A6J4PWZ8_9BURK</name>
<proteinExistence type="predicted"/>
<dbReference type="EMBL" id="CADCUX010000511">
    <property type="protein sequence ID" value="CAA9426850.1"/>
    <property type="molecule type" value="Genomic_DNA"/>
</dbReference>
<gene>
    <name evidence="2" type="ORF">AVDCRST_MAG51-2389</name>
</gene>
<accession>A0A6J4PWZ8</accession>